<feature type="transmembrane region" description="Helical" evidence="1">
    <location>
        <begin position="104"/>
        <end position="125"/>
    </location>
</feature>
<feature type="transmembrane region" description="Helical" evidence="1">
    <location>
        <begin position="12"/>
        <end position="31"/>
    </location>
</feature>
<dbReference type="EMBL" id="CAEZST010000036">
    <property type="protein sequence ID" value="CAB4552809.1"/>
    <property type="molecule type" value="Genomic_DNA"/>
</dbReference>
<reference evidence="2" key="1">
    <citation type="submission" date="2020-05" db="EMBL/GenBank/DDBJ databases">
        <authorList>
            <person name="Chiriac C."/>
            <person name="Salcher M."/>
            <person name="Ghai R."/>
            <person name="Kavagutti S V."/>
        </authorList>
    </citation>
    <scope>NUCLEOTIDE SEQUENCE</scope>
</reference>
<evidence type="ECO:0000256" key="1">
    <source>
        <dbReference type="SAM" id="Phobius"/>
    </source>
</evidence>
<organism evidence="2">
    <name type="scientific">freshwater metagenome</name>
    <dbReference type="NCBI Taxonomy" id="449393"/>
    <lineage>
        <taxon>unclassified sequences</taxon>
        <taxon>metagenomes</taxon>
        <taxon>ecological metagenomes</taxon>
    </lineage>
</organism>
<protein>
    <submittedName>
        <fullName evidence="2">Unannotated protein</fullName>
    </submittedName>
</protein>
<gene>
    <name evidence="2" type="ORF">UFOPK1503_01162</name>
    <name evidence="3" type="ORF">UFOPK1693_01106</name>
</gene>
<dbReference type="AlphaFoldDB" id="A0A6J6CQX2"/>
<evidence type="ECO:0000313" key="3">
    <source>
        <dbReference type="EMBL" id="CAB4577467.1"/>
    </source>
</evidence>
<feature type="transmembrane region" description="Helical" evidence="1">
    <location>
        <begin position="77"/>
        <end position="98"/>
    </location>
</feature>
<keyword evidence="1" id="KW-0812">Transmembrane</keyword>
<feature type="transmembrane region" description="Helical" evidence="1">
    <location>
        <begin position="51"/>
        <end position="70"/>
    </location>
</feature>
<accession>A0A6J6CQX2</accession>
<proteinExistence type="predicted"/>
<sequence>MANQSKVSSLRLVLRAGATVFGLSAVLLIALPRFFTDLLGMAGSNDLDWSMRMIGLTLVALTGNMLVVSLHGSDKGVLLSARVMQFAAFGLGLITLLIPTGWNWFVILYALVGFGFSVAYTVFLLQKD</sequence>
<evidence type="ECO:0000313" key="2">
    <source>
        <dbReference type="EMBL" id="CAB4552809.1"/>
    </source>
</evidence>
<keyword evidence="1" id="KW-1133">Transmembrane helix</keyword>
<dbReference type="EMBL" id="CAEZTO010000032">
    <property type="protein sequence ID" value="CAB4577467.1"/>
    <property type="molecule type" value="Genomic_DNA"/>
</dbReference>
<name>A0A6J6CQX2_9ZZZZ</name>
<keyword evidence="1" id="KW-0472">Membrane</keyword>